<dbReference type="AlphaFoldDB" id="A0A3Q3B0L5"/>
<dbReference type="Proteomes" id="UP000264800">
    <property type="component" value="Unplaced"/>
</dbReference>
<evidence type="ECO:0000313" key="2">
    <source>
        <dbReference type="Proteomes" id="UP000264800"/>
    </source>
</evidence>
<dbReference type="Ensembl" id="ENSKMAT00000022681.1">
    <property type="protein sequence ID" value="ENSKMAP00000022396.1"/>
    <property type="gene ID" value="ENSKMAG00000016623.1"/>
</dbReference>
<reference evidence="1" key="1">
    <citation type="submission" date="2025-08" db="UniProtKB">
        <authorList>
            <consortium name="Ensembl"/>
        </authorList>
    </citation>
    <scope>IDENTIFICATION</scope>
</reference>
<evidence type="ECO:0000313" key="1">
    <source>
        <dbReference type="Ensembl" id="ENSKMAP00000022396.1"/>
    </source>
</evidence>
<proteinExistence type="predicted"/>
<reference evidence="1" key="2">
    <citation type="submission" date="2025-09" db="UniProtKB">
        <authorList>
            <consortium name="Ensembl"/>
        </authorList>
    </citation>
    <scope>IDENTIFICATION</scope>
</reference>
<sequence>IKCVKLTCEHVTCFAHVSCMNLEYKHVNTTCGKPHRSIAYEELMNGAAGVLMGARGCAGTCGLKRRGHTCCSWSLESFI</sequence>
<protein>
    <submittedName>
        <fullName evidence="1">Uncharacterized protein</fullName>
    </submittedName>
</protein>
<name>A0A3Q3B0L5_KRYMA</name>
<accession>A0A3Q3B0L5</accession>
<keyword evidence="2" id="KW-1185">Reference proteome</keyword>
<organism evidence="1 2">
    <name type="scientific">Kryptolebias marmoratus</name>
    <name type="common">Mangrove killifish</name>
    <name type="synonym">Rivulus marmoratus</name>
    <dbReference type="NCBI Taxonomy" id="37003"/>
    <lineage>
        <taxon>Eukaryota</taxon>
        <taxon>Metazoa</taxon>
        <taxon>Chordata</taxon>
        <taxon>Craniata</taxon>
        <taxon>Vertebrata</taxon>
        <taxon>Euteleostomi</taxon>
        <taxon>Actinopterygii</taxon>
        <taxon>Neopterygii</taxon>
        <taxon>Teleostei</taxon>
        <taxon>Neoteleostei</taxon>
        <taxon>Acanthomorphata</taxon>
        <taxon>Ovalentaria</taxon>
        <taxon>Atherinomorphae</taxon>
        <taxon>Cyprinodontiformes</taxon>
        <taxon>Rivulidae</taxon>
        <taxon>Kryptolebias</taxon>
    </lineage>
</organism>